<dbReference type="EMBL" id="JBHLUU010000119">
    <property type="protein sequence ID" value="MFC0477308.1"/>
    <property type="molecule type" value="Genomic_DNA"/>
</dbReference>
<keyword evidence="4" id="KW-1185">Reference proteome</keyword>
<dbReference type="InterPro" id="IPR006054">
    <property type="entry name" value="DnaQ"/>
</dbReference>
<dbReference type="InterPro" id="IPR036397">
    <property type="entry name" value="RNaseH_sf"/>
</dbReference>
<dbReference type="RefSeq" id="WP_377058829.1">
    <property type="nucleotide sequence ID" value="NZ_JBHLUU010000119.1"/>
</dbReference>
<keyword evidence="1 3" id="KW-0378">Hydrolase</keyword>
<dbReference type="PANTHER" id="PTHR30231:SF41">
    <property type="entry name" value="DNA POLYMERASE III SUBUNIT EPSILON"/>
    <property type="match status" value="1"/>
</dbReference>
<evidence type="ECO:0000259" key="2">
    <source>
        <dbReference type="SMART" id="SM00479"/>
    </source>
</evidence>
<comment type="caution">
    <text evidence="3">The sequence shown here is derived from an EMBL/GenBank/DDBJ whole genome shotgun (WGS) entry which is preliminary data.</text>
</comment>
<dbReference type="Proteomes" id="UP001589738">
    <property type="component" value="Unassembled WGS sequence"/>
</dbReference>
<keyword evidence="1 3" id="KW-0540">Nuclease</keyword>
<evidence type="ECO:0000313" key="4">
    <source>
        <dbReference type="Proteomes" id="UP001589738"/>
    </source>
</evidence>
<gene>
    <name evidence="3" type="ORF">ACFFHF_19090</name>
</gene>
<evidence type="ECO:0000313" key="3">
    <source>
        <dbReference type="EMBL" id="MFC0477308.1"/>
    </source>
</evidence>
<organism evidence="3 4">
    <name type="scientific">Robertmurraya beringensis</name>
    <dbReference type="NCBI Taxonomy" id="641660"/>
    <lineage>
        <taxon>Bacteria</taxon>
        <taxon>Bacillati</taxon>
        <taxon>Bacillota</taxon>
        <taxon>Bacilli</taxon>
        <taxon>Bacillales</taxon>
        <taxon>Bacillaceae</taxon>
        <taxon>Robertmurraya</taxon>
    </lineage>
</organism>
<dbReference type="InterPro" id="IPR013520">
    <property type="entry name" value="Ribonucl_H"/>
</dbReference>
<dbReference type="NCBIfam" id="NF005836">
    <property type="entry name" value="PRK07740.1"/>
    <property type="match status" value="1"/>
</dbReference>
<dbReference type="NCBIfam" id="TIGR00573">
    <property type="entry name" value="dnaq"/>
    <property type="match status" value="1"/>
</dbReference>
<dbReference type="Gene3D" id="3.30.420.10">
    <property type="entry name" value="Ribonuclease H-like superfamily/Ribonuclease H"/>
    <property type="match status" value="1"/>
</dbReference>
<feature type="domain" description="Exonuclease" evidence="2">
    <location>
        <begin position="57"/>
        <end position="226"/>
    </location>
</feature>
<proteinExistence type="predicted"/>
<name>A0ABV6KVF3_9BACI</name>
<dbReference type="SUPFAM" id="SSF53098">
    <property type="entry name" value="Ribonuclease H-like"/>
    <property type="match status" value="1"/>
</dbReference>
<dbReference type="PANTHER" id="PTHR30231">
    <property type="entry name" value="DNA POLYMERASE III SUBUNIT EPSILON"/>
    <property type="match status" value="1"/>
</dbReference>
<reference evidence="3 4" key="1">
    <citation type="submission" date="2024-09" db="EMBL/GenBank/DDBJ databases">
        <authorList>
            <person name="Sun Q."/>
            <person name="Mori K."/>
        </authorList>
    </citation>
    <scope>NUCLEOTIDE SEQUENCE [LARGE SCALE GENOMIC DNA]</scope>
    <source>
        <strain evidence="3 4">CGMCC 1.9126</strain>
    </source>
</reference>
<accession>A0ABV6KVF3</accession>
<dbReference type="InterPro" id="IPR012337">
    <property type="entry name" value="RNaseH-like_sf"/>
</dbReference>
<dbReference type="Pfam" id="PF00929">
    <property type="entry name" value="RNase_T"/>
    <property type="match status" value="1"/>
</dbReference>
<keyword evidence="1 3" id="KW-0269">Exonuclease</keyword>
<protein>
    <submittedName>
        <fullName evidence="3">Exonuclease domain-containing protein</fullName>
    </submittedName>
</protein>
<dbReference type="CDD" id="cd06127">
    <property type="entry name" value="DEDDh"/>
    <property type="match status" value="1"/>
</dbReference>
<dbReference type="GO" id="GO:0004527">
    <property type="term" value="F:exonuclease activity"/>
    <property type="evidence" value="ECO:0007669"/>
    <property type="project" value="UniProtKB-KW"/>
</dbReference>
<sequence>MAFEPFIHFVRGIQGKMGTNVYSGLQGQNGQHVAFLRQMQKELNSDNALLIPLSELEVTVFDLETTGFFPEKGDEILSIGAIKTKGAHVKEADSFYSLVQYDKELPILVKELTGLSEEELRSAPPLSNVLLDFYHFARGTPLVAHHSNHEKNFLQAANWKQFKAPQKHRIIDTSFLSRVADPELTQNKLEDICERYGIEVVDRHHALGDAKLTAVLWCIFIENVQEKGYETLQDIYNLMAKL</sequence>
<dbReference type="SMART" id="SM00479">
    <property type="entry name" value="EXOIII"/>
    <property type="match status" value="1"/>
</dbReference>
<evidence type="ECO:0000256" key="1">
    <source>
        <dbReference type="ARBA" id="ARBA00022839"/>
    </source>
</evidence>